<name>A0ABQ9QPU1_9PEZI</name>
<feature type="region of interest" description="Disordered" evidence="1">
    <location>
        <begin position="52"/>
        <end position="132"/>
    </location>
</feature>
<accession>A0ABQ9QPU1</accession>
<sequence length="132" mass="14739">IPSPRRHRGKYIGTLRDLAGLRCIIPTPPNSNTTCERAVTLTLVSESYAIDTGTHGRLKETRNYSLSSKRKQEGPSLGPGPGPGYRQLPGGAHSSPFPVTAFETRRNRPLHFFSPASRKGKPKDKFMRRERR</sequence>
<proteinExistence type="predicted"/>
<dbReference type="RefSeq" id="XP_060375162.1">
    <property type="nucleotide sequence ID" value="XM_060530253.1"/>
</dbReference>
<dbReference type="GeneID" id="85414491"/>
<comment type="caution">
    <text evidence="2">The sequence shown here is derived from an EMBL/GenBank/DDBJ whole genome shotgun (WGS) entry which is preliminary data.</text>
</comment>
<dbReference type="Proteomes" id="UP001227543">
    <property type="component" value="Unassembled WGS sequence"/>
</dbReference>
<organism evidence="2 3">
    <name type="scientific">Colletotrichum tamarilloi</name>
    <dbReference type="NCBI Taxonomy" id="1209934"/>
    <lineage>
        <taxon>Eukaryota</taxon>
        <taxon>Fungi</taxon>
        <taxon>Dikarya</taxon>
        <taxon>Ascomycota</taxon>
        <taxon>Pezizomycotina</taxon>
        <taxon>Sordariomycetes</taxon>
        <taxon>Hypocreomycetidae</taxon>
        <taxon>Glomerellales</taxon>
        <taxon>Glomerellaceae</taxon>
        <taxon>Colletotrichum</taxon>
        <taxon>Colletotrichum acutatum species complex</taxon>
    </lineage>
</organism>
<feature type="compositionally biased region" description="Basic and acidic residues" evidence="1">
    <location>
        <begin position="123"/>
        <end position="132"/>
    </location>
</feature>
<dbReference type="EMBL" id="MLFU01000117">
    <property type="protein sequence ID" value="KAK1480690.1"/>
    <property type="molecule type" value="Genomic_DNA"/>
</dbReference>
<evidence type="ECO:0000256" key="1">
    <source>
        <dbReference type="SAM" id="MobiDB-lite"/>
    </source>
</evidence>
<evidence type="ECO:0000313" key="3">
    <source>
        <dbReference type="Proteomes" id="UP001227543"/>
    </source>
</evidence>
<keyword evidence="3" id="KW-1185">Reference proteome</keyword>
<evidence type="ECO:0000313" key="2">
    <source>
        <dbReference type="EMBL" id="KAK1480690.1"/>
    </source>
</evidence>
<reference evidence="2 3" key="1">
    <citation type="submission" date="2016-10" db="EMBL/GenBank/DDBJ databases">
        <title>The genome sequence of Colletotrichum fioriniae PJ7.</title>
        <authorList>
            <person name="Baroncelli R."/>
        </authorList>
    </citation>
    <scope>NUCLEOTIDE SEQUENCE [LARGE SCALE GENOMIC DNA]</scope>
    <source>
        <strain evidence="2 3">Tom-12</strain>
    </source>
</reference>
<feature type="non-terminal residue" evidence="2">
    <location>
        <position position="1"/>
    </location>
</feature>
<gene>
    <name evidence="2" type="ORF">CTAM01_14252</name>
</gene>
<protein>
    <submittedName>
        <fullName evidence="2">Uncharacterized protein</fullName>
    </submittedName>
</protein>